<dbReference type="InterPro" id="IPR051323">
    <property type="entry name" value="AtsK-like"/>
</dbReference>
<keyword evidence="4 8" id="KW-0223">Dioxygenase</keyword>
<evidence type="ECO:0000256" key="1">
    <source>
        <dbReference type="ARBA" id="ARBA00001954"/>
    </source>
</evidence>
<evidence type="ECO:0000259" key="7">
    <source>
        <dbReference type="Pfam" id="PF02668"/>
    </source>
</evidence>
<dbReference type="PANTHER" id="PTHR30468:SF1">
    <property type="entry name" value="ALPHA-KETOGLUTARATE-DEPENDENT SULFONATE DIOXYGENASE"/>
    <property type="match status" value="1"/>
</dbReference>
<dbReference type="NCBIfam" id="NF007104">
    <property type="entry name" value="PRK09553.1"/>
    <property type="match status" value="1"/>
</dbReference>
<protein>
    <submittedName>
        <fullName evidence="8">Alpha-ketoglutarate-dependent taurine dioxygenase</fullName>
    </submittedName>
</protein>
<dbReference type="Gene3D" id="3.60.130.10">
    <property type="entry name" value="Clavaminate synthase-like"/>
    <property type="match status" value="1"/>
</dbReference>
<dbReference type="PANTHER" id="PTHR30468">
    <property type="entry name" value="ALPHA-KETOGLUTARATE-DEPENDENT SULFONATE DIOXYGENASE"/>
    <property type="match status" value="1"/>
</dbReference>
<keyword evidence="6" id="KW-0408">Iron</keyword>
<dbReference type="EMBL" id="BDLU01000068">
    <property type="protein sequence ID" value="GCE85047.1"/>
    <property type="molecule type" value="Genomic_DNA"/>
</dbReference>
<organism evidence="8 9">
    <name type="scientific">Komagataeibacter diospyri</name>
    <dbReference type="NCBI Taxonomy" id="1932662"/>
    <lineage>
        <taxon>Bacteria</taxon>
        <taxon>Pseudomonadati</taxon>
        <taxon>Pseudomonadota</taxon>
        <taxon>Alphaproteobacteria</taxon>
        <taxon>Acetobacterales</taxon>
        <taxon>Acetobacteraceae</taxon>
        <taxon>Komagataeibacter</taxon>
    </lineage>
</organism>
<evidence type="ECO:0000256" key="5">
    <source>
        <dbReference type="ARBA" id="ARBA00023002"/>
    </source>
</evidence>
<dbReference type="InterPro" id="IPR042098">
    <property type="entry name" value="TauD-like_sf"/>
</dbReference>
<comment type="caution">
    <text evidence="8">The sequence shown here is derived from an EMBL/GenBank/DDBJ whole genome shotgun (WGS) entry which is preliminary data.</text>
</comment>
<dbReference type="GO" id="GO:0000908">
    <property type="term" value="F:taurine dioxygenase activity"/>
    <property type="evidence" value="ECO:0007669"/>
    <property type="project" value="TreeGrafter"/>
</dbReference>
<dbReference type="AlphaFoldDB" id="A0A4P5NXB6"/>
<evidence type="ECO:0000313" key="8">
    <source>
        <dbReference type="EMBL" id="GCE85047.1"/>
    </source>
</evidence>
<comment type="similarity">
    <text evidence="2">Belongs to the TfdA dioxygenase family.</text>
</comment>
<sequence>MSPPSSANILEKLSSSSFPPYSEDMTFNNSDLRSYRHNRQDWVVERLSPHIGAVVHGLDLAAPLSVPATQDIRELLLRHQVLFMREQMLTPHQHRDFASHFGALHIHPVFPTVPEVPQAIVLDTAHNDLRDNALWHTDVTFSPTPPLGAVLVARDLPRAGGGDTLWASATAAYEALSAPMKQHLEGLSALHDFTRSFPLSRFGRTEDERAHWMETRNSHPPVEHPVIRVHPETGQRAIFVNEGFTVEICDVEPEESAALLAFLFRHVARPEFHMRWSWREGDVAFWDNRITQHYAVDDYRLHRRVMHRVTIMGDRPFGPAGITAS</sequence>
<evidence type="ECO:0000256" key="2">
    <source>
        <dbReference type="ARBA" id="ARBA00005896"/>
    </source>
</evidence>
<dbReference type="SUPFAM" id="SSF51197">
    <property type="entry name" value="Clavaminate synthase-like"/>
    <property type="match status" value="1"/>
</dbReference>
<dbReference type="Proteomes" id="UP000315095">
    <property type="component" value="Unassembled WGS sequence"/>
</dbReference>
<evidence type="ECO:0000256" key="6">
    <source>
        <dbReference type="ARBA" id="ARBA00023004"/>
    </source>
</evidence>
<dbReference type="InterPro" id="IPR003819">
    <property type="entry name" value="TauD/TfdA-like"/>
</dbReference>
<evidence type="ECO:0000256" key="3">
    <source>
        <dbReference type="ARBA" id="ARBA00022723"/>
    </source>
</evidence>
<dbReference type="GO" id="GO:0006790">
    <property type="term" value="P:sulfur compound metabolic process"/>
    <property type="evidence" value="ECO:0007669"/>
    <property type="project" value="TreeGrafter"/>
</dbReference>
<keyword evidence="5" id="KW-0560">Oxidoreductase</keyword>
<name>A0A4P5NXB6_9PROT</name>
<comment type="cofactor">
    <cofactor evidence="1">
        <name>Fe(2+)</name>
        <dbReference type="ChEBI" id="CHEBI:29033"/>
    </cofactor>
</comment>
<dbReference type="GO" id="GO:0046872">
    <property type="term" value="F:metal ion binding"/>
    <property type="evidence" value="ECO:0007669"/>
    <property type="project" value="UniProtKB-KW"/>
</dbReference>
<evidence type="ECO:0000313" key="9">
    <source>
        <dbReference type="Proteomes" id="UP000315095"/>
    </source>
</evidence>
<proteinExistence type="inferred from homology"/>
<accession>A0A4P5NXB6</accession>
<keyword evidence="9" id="KW-1185">Reference proteome</keyword>
<dbReference type="GO" id="GO:0005737">
    <property type="term" value="C:cytoplasm"/>
    <property type="evidence" value="ECO:0007669"/>
    <property type="project" value="TreeGrafter"/>
</dbReference>
<dbReference type="Pfam" id="PF02668">
    <property type="entry name" value="TauD"/>
    <property type="match status" value="1"/>
</dbReference>
<keyword evidence="3" id="KW-0479">Metal-binding</keyword>
<dbReference type="FunFam" id="3.60.130.10:FF:000002">
    <property type="entry name" value="Alpha-ketoglutarate-dependent taurine dioxygenase"/>
    <property type="match status" value="1"/>
</dbReference>
<reference evidence="9" key="1">
    <citation type="submission" date="2017-01" db="EMBL/GenBank/DDBJ databases">
        <title>Komagataeibacter sp. MSKU9 whole genome sequencing project.</title>
        <authorList>
            <person name="Matsutani M."/>
            <person name="Naloka K."/>
            <person name="Theeragool G."/>
            <person name="Yakushi T."/>
            <person name="Matsushita K."/>
        </authorList>
    </citation>
    <scope>NUCLEOTIDE SEQUENCE [LARGE SCALE GENOMIC DNA]</scope>
    <source>
        <strain evidence="9">MSKU9</strain>
    </source>
</reference>
<feature type="domain" description="TauD/TfdA-like" evidence="7">
    <location>
        <begin position="45"/>
        <end position="310"/>
    </location>
</feature>
<gene>
    <name evidence="8" type="primary">tauD</name>
    <name evidence="8" type="ORF">MSKU9_3188</name>
</gene>
<evidence type="ECO:0000256" key="4">
    <source>
        <dbReference type="ARBA" id="ARBA00022964"/>
    </source>
</evidence>